<keyword evidence="3" id="KW-0804">Transcription</keyword>
<dbReference type="InterPro" id="IPR018490">
    <property type="entry name" value="cNMP-bd_dom_sf"/>
</dbReference>
<dbReference type="PANTHER" id="PTHR24567:SF74">
    <property type="entry name" value="HTH-TYPE TRANSCRIPTIONAL REGULATOR ARCR"/>
    <property type="match status" value="1"/>
</dbReference>
<dbReference type="InterPro" id="IPR050397">
    <property type="entry name" value="Env_Response_Regulators"/>
</dbReference>
<sequence>MVRQNETLARIELFRSLTPEQIHRLDTRCIWRRANAKEWILDYQDEGADVFFLVSGVVRVMIRSISGRETILRDINAGAFFGELAAIDGQARSASILAITEATIAKMSASTFLEIVTAHPDVALQLLRLVTGQVRMLANRINEFTTLGVRDRLYLELLRVSRPDRDNERQAIVSPPPVHADLAGRISTRREAVTKELSAMERDGLLRKSRGALVLLDVPRLIAMIDEDMALTSLRS</sequence>
<evidence type="ECO:0000256" key="1">
    <source>
        <dbReference type="ARBA" id="ARBA00023015"/>
    </source>
</evidence>
<dbReference type="SUPFAM" id="SSF46785">
    <property type="entry name" value="Winged helix' DNA-binding domain"/>
    <property type="match status" value="1"/>
</dbReference>
<dbReference type="Pfam" id="PF00027">
    <property type="entry name" value="cNMP_binding"/>
    <property type="match status" value="1"/>
</dbReference>
<dbReference type="SMART" id="SM00100">
    <property type="entry name" value="cNMP"/>
    <property type="match status" value="1"/>
</dbReference>
<protein>
    <submittedName>
        <fullName evidence="5">Crp/Fnr family transcriptional regulator</fullName>
    </submittedName>
</protein>
<dbReference type="Pfam" id="PF13545">
    <property type="entry name" value="HTH_Crp_2"/>
    <property type="match status" value="1"/>
</dbReference>
<dbReference type="Gene3D" id="1.10.10.10">
    <property type="entry name" value="Winged helix-like DNA-binding domain superfamily/Winged helix DNA-binding domain"/>
    <property type="match status" value="1"/>
</dbReference>
<reference evidence="5 6" key="1">
    <citation type="submission" date="2023-10" db="EMBL/GenBank/DDBJ databases">
        <title>Novel methanotroph of the genus Methylocapsa from a subarctic wetland.</title>
        <authorList>
            <person name="Belova S.E."/>
            <person name="Oshkin I.Y."/>
            <person name="Miroshnikov K."/>
            <person name="Dedysh S.N."/>
        </authorList>
    </citation>
    <scope>NUCLEOTIDE SEQUENCE [LARGE SCALE GENOMIC DNA]</scope>
    <source>
        <strain evidence="5 6">RX1</strain>
    </source>
</reference>
<proteinExistence type="predicted"/>
<dbReference type="EMBL" id="CP136862">
    <property type="protein sequence ID" value="WOJ89196.1"/>
    <property type="molecule type" value="Genomic_DNA"/>
</dbReference>
<keyword evidence="2" id="KW-0238">DNA-binding</keyword>
<accession>A0ABZ0HQV2</accession>
<dbReference type="SUPFAM" id="SSF51206">
    <property type="entry name" value="cAMP-binding domain-like"/>
    <property type="match status" value="1"/>
</dbReference>
<dbReference type="PROSITE" id="PS50042">
    <property type="entry name" value="CNMP_BINDING_3"/>
    <property type="match status" value="1"/>
</dbReference>
<dbReference type="InterPro" id="IPR000595">
    <property type="entry name" value="cNMP-bd_dom"/>
</dbReference>
<evidence type="ECO:0000313" key="6">
    <source>
        <dbReference type="Proteomes" id="UP001626536"/>
    </source>
</evidence>
<dbReference type="SMART" id="SM00419">
    <property type="entry name" value="HTH_CRP"/>
    <property type="match status" value="1"/>
</dbReference>
<feature type="domain" description="Cyclic nucleotide-binding" evidence="4">
    <location>
        <begin position="13"/>
        <end position="116"/>
    </location>
</feature>
<dbReference type="InterPro" id="IPR036388">
    <property type="entry name" value="WH-like_DNA-bd_sf"/>
</dbReference>
<dbReference type="RefSeq" id="WP_407338638.1">
    <property type="nucleotide sequence ID" value="NZ_CP136862.1"/>
</dbReference>
<keyword evidence="6" id="KW-1185">Reference proteome</keyword>
<dbReference type="InterPro" id="IPR036390">
    <property type="entry name" value="WH_DNA-bd_sf"/>
</dbReference>
<dbReference type="InterPro" id="IPR012318">
    <property type="entry name" value="HTH_CRP"/>
</dbReference>
<keyword evidence="1" id="KW-0805">Transcription regulation</keyword>
<dbReference type="PANTHER" id="PTHR24567">
    <property type="entry name" value="CRP FAMILY TRANSCRIPTIONAL REGULATORY PROTEIN"/>
    <property type="match status" value="1"/>
</dbReference>
<gene>
    <name evidence="5" type="ORF">RZS28_15510</name>
</gene>
<dbReference type="Gene3D" id="2.60.120.10">
    <property type="entry name" value="Jelly Rolls"/>
    <property type="match status" value="1"/>
</dbReference>
<dbReference type="Proteomes" id="UP001626536">
    <property type="component" value="Chromosome"/>
</dbReference>
<dbReference type="InterPro" id="IPR014710">
    <property type="entry name" value="RmlC-like_jellyroll"/>
</dbReference>
<evidence type="ECO:0000256" key="3">
    <source>
        <dbReference type="ARBA" id="ARBA00023163"/>
    </source>
</evidence>
<evidence type="ECO:0000256" key="2">
    <source>
        <dbReference type="ARBA" id="ARBA00023125"/>
    </source>
</evidence>
<dbReference type="CDD" id="cd00038">
    <property type="entry name" value="CAP_ED"/>
    <property type="match status" value="1"/>
</dbReference>
<organism evidence="5 6">
    <name type="scientific">Methylocapsa polymorpha</name>
    <dbReference type="NCBI Taxonomy" id="3080828"/>
    <lineage>
        <taxon>Bacteria</taxon>
        <taxon>Pseudomonadati</taxon>
        <taxon>Pseudomonadota</taxon>
        <taxon>Alphaproteobacteria</taxon>
        <taxon>Hyphomicrobiales</taxon>
        <taxon>Beijerinckiaceae</taxon>
        <taxon>Methylocapsa</taxon>
    </lineage>
</organism>
<name>A0ABZ0HQV2_9HYPH</name>
<evidence type="ECO:0000313" key="5">
    <source>
        <dbReference type="EMBL" id="WOJ89196.1"/>
    </source>
</evidence>
<evidence type="ECO:0000259" key="4">
    <source>
        <dbReference type="PROSITE" id="PS50042"/>
    </source>
</evidence>